<name>A0A8X8XQ74_SALSN</name>
<reference evidence="11" key="2">
    <citation type="submission" date="2020-08" db="EMBL/GenBank/DDBJ databases">
        <title>Plant Genome Project.</title>
        <authorList>
            <person name="Zhang R.-G."/>
        </authorList>
    </citation>
    <scope>NUCLEOTIDE SEQUENCE</scope>
    <source>
        <strain evidence="11">Huo1</strain>
        <tissue evidence="11">Leaf</tissue>
    </source>
</reference>
<keyword evidence="4" id="KW-0238">DNA-binding</keyword>
<dbReference type="EMBL" id="PNBA02000008">
    <property type="protein sequence ID" value="KAG6415501.1"/>
    <property type="molecule type" value="Genomic_DNA"/>
</dbReference>
<evidence type="ECO:0000256" key="2">
    <source>
        <dbReference type="ARBA" id="ARBA00022745"/>
    </source>
</evidence>
<sequence length="142" mass="16014">MRKWGKWVAEIREPNKRSRIWLGSYSSHVATARAYDTAISSSAAPPPASTSPTASPSTATRTSPPPPSGRRPPRMLYCTVNASERRGISHTWLSCVDELIKCEVWQCLYCLYNVLRLKSLVAPPLCKKQVICRMNKEGYLWM</sequence>
<comment type="similarity">
    <text evidence="7">Belongs to the AP2/ERF transcription factor family. ERF subfamily.</text>
</comment>
<dbReference type="Proteomes" id="UP000298416">
    <property type="component" value="Unassembled WGS sequence"/>
</dbReference>
<protein>
    <recommendedName>
        <fullName evidence="10">AP2/ERF domain-containing protein</fullName>
    </recommendedName>
</protein>
<dbReference type="PROSITE" id="PS51032">
    <property type="entry name" value="AP2_ERF"/>
    <property type="match status" value="1"/>
</dbReference>
<dbReference type="GO" id="GO:0003700">
    <property type="term" value="F:DNA-binding transcription factor activity"/>
    <property type="evidence" value="ECO:0007669"/>
    <property type="project" value="InterPro"/>
</dbReference>
<evidence type="ECO:0000259" key="10">
    <source>
        <dbReference type="PROSITE" id="PS51032"/>
    </source>
</evidence>
<dbReference type="GO" id="GO:0009873">
    <property type="term" value="P:ethylene-activated signaling pathway"/>
    <property type="evidence" value="ECO:0007669"/>
    <property type="project" value="UniProtKB-KW"/>
</dbReference>
<dbReference type="InterPro" id="IPR036955">
    <property type="entry name" value="AP2/ERF_dom_sf"/>
</dbReference>
<keyword evidence="3" id="KW-0805">Transcription regulation</keyword>
<organism evidence="11">
    <name type="scientific">Salvia splendens</name>
    <name type="common">Scarlet sage</name>
    <dbReference type="NCBI Taxonomy" id="180675"/>
    <lineage>
        <taxon>Eukaryota</taxon>
        <taxon>Viridiplantae</taxon>
        <taxon>Streptophyta</taxon>
        <taxon>Embryophyta</taxon>
        <taxon>Tracheophyta</taxon>
        <taxon>Spermatophyta</taxon>
        <taxon>Magnoliopsida</taxon>
        <taxon>eudicotyledons</taxon>
        <taxon>Gunneridae</taxon>
        <taxon>Pentapetalae</taxon>
        <taxon>asterids</taxon>
        <taxon>lamiids</taxon>
        <taxon>Lamiales</taxon>
        <taxon>Lamiaceae</taxon>
        <taxon>Nepetoideae</taxon>
        <taxon>Mentheae</taxon>
        <taxon>Salviinae</taxon>
        <taxon>Salvia</taxon>
        <taxon>Salvia subgen. Calosphace</taxon>
        <taxon>core Calosphace</taxon>
    </lineage>
</organism>
<dbReference type="PANTHER" id="PTHR31729:SF2">
    <property type="entry name" value="ETHYLENE-RESPONSIVE TRANSCRIPTION FACTOR RAP2-1-RELATED"/>
    <property type="match status" value="1"/>
</dbReference>
<dbReference type="GO" id="GO:0005634">
    <property type="term" value="C:nucleus"/>
    <property type="evidence" value="ECO:0007669"/>
    <property type="project" value="UniProtKB-SubCell"/>
</dbReference>
<dbReference type="SMART" id="SM00380">
    <property type="entry name" value="AP2"/>
    <property type="match status" value="1"/>
</dbReference>
<evidence type="ECO:0000256" key="5">
    <source>
        <dbReference type="ARBA" id="ARBA00023163"/>
    </source>
</evidence>
<keyword evidence="2" id="KW-0936">Ethylene signaling pathway</keyword>
<feature type="compositionally biased region" description="Low complexity" evidence="9">
    <location>
        <begin position="50"/>
        <end position="62"/>
    </location>
</feature>
<dbReference type="InterPro" id="IPR016177">
    <property type="entry name" value="DNA-bd_dom_sf"/>
</dbReference>
<dbReference type="PANTHER" id="PTHR31729">
    <property type="entry name" value="ETHYLENE-RESPONSIVE TRANSCRIPTION FACTOR RAP2-1-RELATED"/>
    <property type="match status" value="1"/>
</dbReference>
<keyword evidence="12" id="KW-1185">Reference proteome</keyword>
<feature type="domain" description="AP2/ERF" evidence="10">
    <location>
        <begin position="1"/>
        <end position="52"/>
    </location>
</feature>
<dbReference type="GO" id="GO:0003677">
    <property type="term" value="F:DNA binding"/>
    <property type="evidence" value="ECO:0007669"/>
    <property type="project" value="UniProtKB-KW"/>
</dbReference>
<dbReference type="SUPFAM" id="SSF54171">
    <property type="entry name" value="DNA-binding domain"/>
    <property type="match status" value="1"/>
</dbReference>
<evidence type="ECO:0000256" key="9">
    <source>
        <dbReference type="SAM" id="MobiDB-lite"/>
    </source>
</evidence>
<comment type="function">
    <text evidence="8">Probably acts as a transcriptional activator. Binds to the GCC-box pathogenesis-related promoter element. May be involved in the regulation of gene expression by stress factors and by components of stress signal transduction pathways.</text>
</comment>
<proteinExistence type="inferred from homology"/>
<keyword evidence="6" id="KW-0539">Nucleus</keyword>
<keyword evidence="5" id="KW-0804">Transcription</keyword>
<reference evidence="11" key="1">
    <citation type="submission" date="2018-01" db="EMBL/GenBank/DDBJ databases">
        <authorList>
            <person name="Mao J.F."/>
        </authorList>
    </citation>
    <scope>NUCLEOTIDE SEQUENCE</scope>
    <source>
        <strain evidence="11">Huo1</strain>
        <tissue evidence="11">Leaf</tissue>
    </source>
</reference>
<comment type="subcellular location">
    <subcellularLocation>
        <location evidence="1">Nucleus</location>
    </subcellularLocation>
</comment>
<dbReference type="CDD" id="cd00018">
    <property type="entry name" value="AP2"/>
    <property type="match status" value="1"/>
</dbReference>
<comment type="caution">
    <text evidence="11">The sequence shown here is derived from an EMBL/GenBank/DDBJ whole genome shotgun (WGS) entry which is preliminary data.</text>
</comment>
<feature type="region of interest" description="Disordered" evidence="9">
    <location>
        <begin position="40"/>
        <end position="74"/>
    </location>
</feature>
<evidence type="ECO:0000256" key="4">
    <source>
        <dbReference type="ARBA" id="ARBA00023125"/>
    </source>
</evidence>
<accession>A0A8X8XQ74</accession>
<dbReference type="InterPro" id="IPR001471">
    <property type="entry name" value="AP2/ERF_dom"/>
</dbReference>
<evidence type="ECO:0000313" key="12">
    <source>
        <dbReference type="Proteomes" id="UP000298416"/>
    </source>
</evidence>
<dbReference type="AlphaFoldDB" id="A0A8X8XQ74"/>
<evidence type="ECO:0000256" key="7">
    <source>
        <dbReference type="ARBA" id="ARBA00024343"/>
    </source>
</evidence>
<evidence type="ECO:0000256" key="1">
    <source>
        <dbReference type="ARBA" id="ARBA00004123"/>
    </source>
</evidence>
<gene>
    <name evidence="11" type="ORF">SASPL_122913</name>
</gene>
<evidence type="ECO:0000313" key="11">
    <source>
        <dbReference type="EMBL" id="KAG6415501.1"/>
    </source>
</evidence>
<evidence type="ECO:0000256" key="6">
    <source>
        <dbReference type="ARBA" id="ARBA00023242"/>
    </source>
</evidence>
<evidence type="ECO:0000256" key="3">
    <source>
        <dbReference type="ARBA" id="ARBA00023015"/>
    </source>
</evidence>
<dbReference type="Gene3D" id="3.30.730.10">
    <property type="entry name" value="AP2/ERF domain"/>
    <property type="match status" value="1"/>
</dbReference>
<evidence type="ECO:0000256" key="8">
    <source>
        <dbReference type="ARBA" id="ARBA00037379"/>
    </source>
</evidence>